<dbReference type="RefSeq" id="XP_069209117.1">
    <property type="nucleotide sequence ID" value="XM_069354475.1"/>
</dbReference>
<keyword evidence="12" id="KW-1185">Reference proteome</keyword>
<dbReference type="GO" id="GO:0006508">
    <property type="term" value="P:proteolysis"/>
    <property type="evidence" value="ECO:0007669"/>
    <property type="project" value="UniProtKB-KW"/>
</dbReference>
<gene>
    <name evidence="11" type="primary">UBP1</name>
    <name evidence="11" type="ORF">Q8F55_006003</name>
</gene>
<name>A0ABR3Q472_9TREE</name>
<dbReference type="GeneID" id="95987046"/>
<dbReference type="InterPro" id="IPR038765">
    <property type="entry name" value="Papain-like_cys_pep_sf"/>
</dbReference>
<feature type="domain" description="USP" evidence="10">
    <location>
        <begin position="64"/>
        <end position="505"/>
    </location>
</feature>
<feature type="region of interest" description="Disordered" evidence="8">
    <location>
        <begin position="517"/>
        <end position="552"/>
    </location>
</feature>
<feature type="transmembrane region" description="Helical" evidence="9">
    <location>
        <begin position="18"/>
        <end position="42"/>
    </location>
</feature>
<dbReference type="PANTHER" id="PTHR24006">
    <property type="entry name" value="UBIQUITIN CARBOXYL-TERMINAL HYDROLASE"/>
    <property type="match status" value="1"/>
</dbReference>
<keyword evidence="7" id="KW-0788">Thiol protease</keyword>
<keyword evidence="9" id="KW-0812">Transmembrane</keyword>
<evidence type="ECO:0000256" key="8">
    <source>
        <dbReference type="SAM" id="MobiDB-lite"/>
    </source>
</evidence>
<evidence type="ECO:0000256" key="4">
    <source>
        <dbReference type="ARBA" id="ARBA00022670"/>
    </source>
</evidence>
<keyword evidence="4 11" id="KW-0645">Protease</keyword>
<dbReference type="PANTHER" id="PTHR24006:SF888">
    <property type="entry name" value="UBIQUITIN CARBOXYL-TERMINAL HYDROLASE 30"/>
    <property type="match status" value="1"/>
</dbReference>
<feature type="compositionally biased region" description="Basic and acidic residues" evidence="8">
    <location>
        <begin position="323"/>
        <end position="333"/>
    </location>
</feature>
<dbReference type="GO" id="GO:0004843">
    <property type="term" value="F:cysteine-type deubiquitinase activity"/>
    <property type="evidence" value="ECO:0007669"/>
    <property type="project" value="UniProtKB-EC"/>
</dbReference>
<comment type="catalytic activity">
    <reaction evidence="1">
        <text>Thiol-dependent hydrolysis of ester, thioester, amide, peptide and isopeptide bonds formed by the C-terminal Gly of ubiquitin (a 76-residue protein attached to proteins as an intracellular targeting signal).</text>
        <dbReference type="EC" id="3.4.19.12"/>
    </reaction>
</comment>
<keyword evidence="9" id="KW-1133">Transmembrane helix</keyword>
<organism evidence="11 12">
    <name type="scientific">Vanrija albida</name>
    <dbReference type="NCBI Taxonomy" id="181172"/>
    <lineage>
        <taxon>Eukaryota</taxon>
        <taxon>Fungi</taxon>
        <taxon>Dikarya</taxon>
        <taxon>Basidiomycota</taxon>
        <taxon>Agaricomycotina</taxon>
        <taxon>Tremellomycetes</taxon>
        <taxon>Trichosporonales</taxon>
        <taxon>Trichosporonaceae</taxon>
        <taxon>Vanrija</taxon>
    </lineage>
</organism>
<keyword evidence="6 11" id="KW-0378">Hydrolase</keyword>
<dbReference type="SUPFAM" id="SSF54001">
    <property type="entry name" value="Cysteine proteinases"/>
    <property type="match status" value="1"/>
</dbReference>
<dbReference type="EMBL" id="JBBXJM010000004">
    <property type="protein sequence ID" value="KAL1409173.1"/>
    <property type="molecule type" value="Genomic_DNA"/>
</dbReference>
<evidence type="ECO:0000259" key="10">
    <source>
        <dbReference type="PROSITE" id="PS50235"/>
    </source>
</evidence>
<evidence type="ECO:0000256" key="5">
    <source>
        <dbReference type="ARBA" id="ARBA00022786"/>
    </source>
</evidence>
<evidence type="ECO:0000256" key="6">
    <source>
        <dbReference type="ARBA" id="ARBA00022801"/>
    </source>
</evidence>
<dbReference type="InterPro" id="IPR001394">
    <property type="entry name" value="Peptidase_C19_UCH"/>
</dbReference>
<dbReference type="Pfam" id="PF00443">
    <property type="entry name" value="UCH"/>
    <property type="match status" value="1"/>
</dbReference>
<proteinExistence type="inferred from homology"/>
<sequence>MRRQPHEPPPEPTPYSVFIFYVSTLFYGIMGVLSQLAGLNLASSPDQRAIPLQQLQHEPGDNYPGMVNPNGVLCFLNSVIQSLASLPTVIGHLDEVVDLATEVDIPTPITDELSATITELNTGTARRTRVLYPNALCRAFLPVQSLKYLVTSGQQQDAHELYTNLAAAVGDEALKVSQEAARTPGLGMVLDLVVQNKQGVATAAGSPNSPFPWSVPRGPAPSSQVLEQPWNGLLARRRKCQRCGYDTPIMTDVITGLDLPIPGRSSATTLDACVQAYLASEAIPGVNCDMCTLVATEKVYRHLASAPAASSEPSPKGKKKRDKEKERERKAKGETAALAATANRLAAMVRAGVPVVEVKGDGVDWVKVQTDSVRRTAVVRAPKMLQLHFIRSDLISWPPQKKDTRIVFPLVFDFGKHMAHGVDPTTPGTPPPQALYQLRAVVLHRGLNHNSGHYTSIRRKPDTPYGVPGRGWLWLDDTTATEYGDDVFQLAHVQMQVTMLFYERLEGVVVPPAVFGNGEVPPPLPDRGDVESDPESSDESSEEAFNYDRPRL</sequence>
<evidence type="ECO:0000313" key="12">
    <source>
        <dbReference type="Proteomes" id="UP001565368"/>
    </source>
</evidence>
<dbReference type="Proteomes" id="UP001565368">
    <property type="component" value="Unassembled WGS sequence"/>
</dbReference>
<dbReference type="InterPro" id="IPR050164">
    <property type="entry name" value="Peptidase_C19"/>
</dbReference>
<evidence type="ECO:0000313" key="11">
    <source>
        <dbReference type="EMBL" id="KAL1409173.1"/>
    </source>
</evidence>
<feature type="region of interest" description="Disordered" evidence="8">
    <location>
        <begin position="304"/>
        <end position="336"/>
    </location>
</feature>
<feature type="compositionally biased region" description="Low complexity" evidence="8">
    <location>
        <begin position="304"/>
        <end position="314"/>
    </location>
</feature>
<keyword evidence="5" id="KW-0833">Ubl conjugation pathway</keyword>
<evidence type="ECO:0000256" key="7">
    <source>
        <dbReference type="ARBA" id="ARBA00022807"/>
    </source>
</evidence>
<reference evidence="11 12" key="1">
    <citation type="submission" date="2023-08" db="EMBL/GenBank/DDBJ databases">
        <title>Annotated Genome Sequence of Vanrija albida AlHP1.</title>
        <authorList>
            <person name="Herzog R."/>
        </authorList>
    </citation>
    <scope>NUCLEOTIDE SEQUENCE [LARGE SCALE GENOMIC DNA]</scope>
    <source>
        <strain evidence="11 12">AlHP1</strain>
    </source>
</reference>
<dbReference type="EC" id="3.4.19.12" evidence="3"/>
<evidence type="ECO:0000256" key="2">
    <source>
        <dbReference type="ARBA" id="ARBA00009085"/>
    </source>
</evidence>
<evidence type="ECO:0000256" key="9">
    <source>
        <dbReference type="SAM" id="Phobius"/>
    </source>
</evidence>
<feature type="compositionally biased region" description="Acidic residues" evidence="8">
    <location>
        <begin position="531"/>
        <end position="542"/>
    </location>
</feature>
<dbReference type="InterPro" id="IPR018200">
    <property type="entry name" value="USP_CS"/>
</dbReference>
<comment type="caution">
    <text evidence="11">The sequence shown here is derived from an EMBL/GenBank/DDBJ whole genome shotgun (WGS) entry which is preliminary data.</text>
</comment>
<accession>A0ABR3Q472</accession>
<keyword evidence="9" id="KW-0472">Membrane</keyword>
<dbReference type="Gene3D" id="3.90.70.10">
    <property type="entry name" value="Cysteine proteinases"/>
    <property type="match status" value="1"/>
</dbReference>
<protein>
    <recommendedName>
        <fullName evidence="3">ubiquitinyl hydrolase 1</fullName>
        <ecNumber evidence="3">3.4.19.12</ecNumber>
    </recommendedName>
</protein>
<evidence type="ECO:0000256" key="1">
    <source>
        <dbReference type="ARBA" id="ARBA00000707"/>
    </source>
</evidence>
<comment type="similarity">
    <text evidence="2">Belongs to the peptidase C19 family.</text>
</comment>
<evidence type="ECO:0000256" key="3">
    <source>
        <dbReference type="ARBA" id="ARBA00012759"/>
    </source>
</evidence>
<dbReference type="PROSITE" id="PS50235">
    <property type="entry name" value="USP_3"/>
    <property type="match status" value="1"/>
</dbReference>
<dbReference type="InterPro" id="IPR028889">
    <property type="entry name" value="USP"/>
</dbReference>
<dbReference type="PROSITE" id="PS00973">
    <property type="entry name" value="USP_2"/>
    <property type="match status" value="1"/>
</dbReference>